<keyword evidence="4" id="KW-1003">Cell membrane</keyword>
<dbReference type="Proteomes" id="UP001596114">
    <property type="component" value="Unassembled WGS sequence"/>
</dbReference>
<feature type="transmembrane region" description="Helical" evidence="9">
    <location>
        <begin position="358"/>
        <end position="376"/>
    </location>
</feature>
<comment type="subcellular location">
    <subcellularLocation>
        <location evidence="1">Cell membrane</location>
        <topology evidence="1">Multi-pass membrane protein</topology>
    </subcellularLocation>
</comment>
<feature type="transmembrane region" description="Helical" evidence="9">
    <location>
        <begin position="29"/>
        <end position="47"/>
    </location>
</feature>
<keyword evidence="8 9" id="KW-0472">Membrane</keyword>
<gene>
    <name evidence="11" type="ORF">ACFPPA_03300</name>
</gene>
<dbReference type="PANTHER" id="PTHR32507:SF8">
    <property type="entry name" value="CNH1P"/>
    <property type="match status" value="1"/>
</dbReference>
<feature type="transmembrane region" description="Helical" evidence="9">
    <location>
        <begin position="419"/>
        <end position="442"/>
    </location>
</feature>
<keyword evidence="2" id="KW-0813">Transport</keyword>
<keyword evidence="3" id="KW-0050">Antiport</keyword>
<feature type="transmembrane region" description="Helical" evidence="9">
    <location>
        <begin position="159"/>
        <end position="178"/>
    </location>
</feature>
<feature type="transmembrane region" description="Helical" evidence="9">
    <location>
        <begin position="6"/>
        <end position="24"/>
    </location>
</feature>
<evidence type="ECO:0000256" key="6">
    <source>
        <dbReference type="ARBA" id="ARBA00022989"/>
    </source>
</evidence>
<feature type="transmembrane region" description="Helical" evidence="9">
    <location>
        <begin position="59"/>
        <end position="80"/>
    </location>
</feature>
<evidence type="ECO:0000313" key="11">
    <source>
        <dbReference type="EMBL" id="MFC5524761.1"/>
    </source>
</evidence>
<feature type="transmembrane region" description="Helical" evidence="9">
    <location>
        <begin position="92"/>
        <end position="115"/>
    </location>
</feature>
<evidence type="ECO:0000256" key="1">
    <source>
        <dbReference type="ARBA" id="ARBA00004651"/>
    </source>
</evidence>
<comment type="caution">
    <text evidence="11">The sequence shown here is derived from an EMBL/GenBank/DDBJ whole genome shotgun (WGS) entry which is preliminary data.</text>
</comment>
<dbReference type="Pfam" id="PF00999">
    <property type="entry name" value="Na_H_Exchanger"/>
    <property type="match status" value="1"/>
</dbReference>
<keyword evidence="12" id="KW-1185">Reference proteome</keyword>
<evidence type="ECO:0000256" key="5">
    <source>
        <dbReference type="ARBA" id="ARBA00022692"/>
    </source>
</evidence>
<evidence type="ECO:0000256" key="4">
    <source>
        <dbReference type="ARBA" id="ARBA00022475"/>
    </source>
</evidence>
<reference evidence="12" key="1">
    <citation type="journal article" date="2019" name="Int. J. Syst. Evol. Microbiol.">
        <title>The Global Catalogue of Microorganisms (GCM) 10K type strain sequencing project: providing services to taxonomists for standard genome sequencing and annotation.</title>
        <authorList>
            <consortium name="The Broad Institute Genomics Platform"/>
            <consortium name="The Broad Institute Genome Sequencing Center for Infectious Disease"/>
            <person name="Wu L."/>
            <person name="Ma J."/>
        </authorList>
    </citation>
    <scope>NUCLEOTIDE SEQUENCE [LARGE SCALE GENOMIC DNA]</scope>
    <source>
        <strain evidence="12">CGMCC 1.16619</strain>
    </source>
</reference>
<organism evidence="11 12">
    <name type="scientific">Rhodanobacter ginsengisoli</name>
    <dbReference type="NCBI Taxonomy" id="418646"/>
    <lineage>
        <taxon>Bacteria</taxon>
        <taxon>Pseudomonadati</taxon>
        <taxon>Pseudomonadota</taxon>
        <taxon>Gammaproteobacteria</taxon>
        <taxon>Lysobacterales</taxon>
        <taxon>Rhodanobacteraceae</taxon>
        <taxon>Rhodanobacter</taxon>
    </lineage>
</organism>
<feature type="domain" description="Cation/H+ exchanger transmembrane" evidence="10">
    <location>
        <begin position="16"/>
        <end position="266"/>
    </location>
</feature>
<feature type="transmembrane region" description="Helical" evidence="9">
    <location>
        <begin position="190"/>
        <end position="214"/>
    </location>
</feature>
<accession>A0ABW0QIM1</accession>
<evidence type="ECO:0000313" key="12">
    <source>
        <dbReference type="Proteomes" id="UP001596114"/>
    </source>
</evidence>
<proteinExistence type="predicted"/>
<keyword evidence="5 9" id="KW-0812">Transmembrane</keyword>
<dbReference type="PANTHER" id="PTHR32507">
    <property type="entry name" value="NA(+)/H(+) ANTIPORTER 1"/>
    <property type="match status" value="1"/>
</dbReference>
<dbReference type="InterPro" id="IPR038770">
    <property type="entry name" value="Na+/solute_symporter_sf"/>
</dbReference>
<keyword evidence="7" id="KW-0406">Ion transport</keyword>
<evidence type="ECO:0000256" key="2">
    <source>
        <dbReference type="ARBA" id="ARBA00022448"/>
    </source>
</evidence>
<dbReference type="RefSeq" id="WP_377317248.1">
    <property type="nucleotide sequence ID" value="NZ_JBHSNF010000001.1"/>
</dbReference>
<name>A0ABW0QIM1_9GAMM</name>
<evidence type="ECO:0000256" key="8">
    <source>
        <dbReference type="ARBA" id="ARBA00023136"/>
    </source>
</evidence>
<evidence type="ECO:0000256" key="7">
    <source>
        <dbReference type="ARBA" id="ARBA00023065"/>
    </source>
</evidence>
<evidence type="ECO:0000259" key="10">
    <source>
        <dbReference type="Pfam" id="PF00999"/>
    </source>
</evidence>
<dbReference type="EMBL" id="JBHSNF010000001">
    <property type="protein sequence ID" value="MFC5524761.1"/>
    <property type="molecule type" value="Genomic_DNA"/>
</dbReference>
<dbReference type="InterPro" id="IPR006153">
    <property type="entry name" value="Cation/H_exchanger_TM"/>
</dbReference>
<feature type="transmembrane region" description="Helical" evidence="9">
    <location>
        <begin position="234"/>
        <end position="265"/>
    </location>
</feature>
<feature type="transmembrane region" description="Helical" evidence="9">
    <location>
        <begin position="388"/>
        <end position="407"/>
    </location>
</feature>
<sequence>MHSVAWIAAIGGLLLLTSLLSGWIRDFPITNFAIYLVAGVVVGPWGLDLVHIDLRGYGAWLANLTEMALVVSLFITGLKLRLRFRDPAWRDAIRLAFPAMLLTVAGVSAIAHGWLGQSWGMSLLIGALIAPTDPVLASIVAVDDARDADQMRVALSGEAGLNDGFALPFLLLALMMIASPDGALTASVTLHWLLVGVLWGFAAGLSLGFGLGWLVGLLGSRLKSASRDVAPSDFLALALMALAYAGAEAISASGFLAAFAAGLGLRSAELYVVSRHPHPQFTEADAASGGDGIHPPAEVLINPNRRDSDSADHPAASVGLMVSDALSFGDTLERLIASSLVLLAGVACARYWSLEGVLMAAALFLLVRPVSVWIGMLGSKAPQSRRLLIGWIGIRGIGTLNYLAYALTHGLDKTQAMLAAQIAVTIVVLSILVHGMTAPPLMAWRHARMNARDADAEAG</sequence>
<evidence type="ECO:0000256" key="9">
    <source>
        <dbReference type="SAM" id="Phobius"/>
    </source>
</evidence>
<protein>
    <submittedName>
        <fullName evidence="11">Cation:proton antiporter</fullName>
    </submittedName>
</protein>
<keyword evidence="6 9" id="KW-1133">Transmembrane helix</keyword>
<evidence type="ECO:0000256" key="3">
    <source>
        <dbReference type="ARBA" id="ARBA00022449"/>
    </source>
</evidence>
<dbReference type="Gene3D" id="1.20.1530.20">
    <property type="match status" value="1"/>
</dbReference>